<dbReference type="EMBL" id="BARV01010544">
    <property type="protein sequence ID" value="GAI13629.1"/>
    <property type="molecule type" value="Genomic_DNA"/>
</dbReference>
<dbReference type="GO" id="GO:0046523">
    <property type="term" value="F:S-methyl-5-thioribose-1-phosphate isomerase activity"/>
    <property type="evidence" value="ECO:0007669"/>
    <property type="project" value="TreeGrafter"/>
</dbReference>
<dbReference type="InterPro" id="IPR042529">
    <property type="entry name" value="IF_2B-like_C"/>
</dbReference>
<evidence type="ECO:0000313" key="1">
    <source>
        <dbReference type="EMBL" id="GAI13629.1"/>
    </source>
</evidence>
<dbReference type="Pfam" id="PF01008">
    <property type="entry name" value="IF-2B"/>
    <property type="match status" value="1"/>
</dbReference>
<reference evidence="1" key="1">
    <citation type="journal article" date="2014" name="Front. Microbiol.">
        <title>High frequency of phylogenetically diverse reductive dehalogenase-homologous genes in deep subseafloor sedimentary metagenomes.</title>
        <authorList>
            <person name="Kawai M."/>
            <person name="Futagami T."/>
            <person name="Toyoda A."/>
            <person name="Takaki Y."/>
            <person name="Nishi S."/>
            <person name="Hori S."/>
            <person name="Arai W."/>
            <person name="Tsubouchi T."/>
            <person name="Morono Y."/>
            <person name="Uchiyama I."/>
            <person name="Ito T."/>
            <person name="Fujiyama A."/>
            <person name="Inagaki F."/>
            <person name="Takami H."/>
        </authorList>
    </citation>
    <scope>NUCLEOTIDE SEQUENCE</scope>
    <source>
        <strain evidence="1">Expedition CK06-06</strain>
    </source>
</reference>
<dbReference type="InterPro" id="IPR000649">
    <property type="entry name" value="IF-2B-related"/>
</dbReference>
<gene>
    <name evidence="1" type="ORF">S06H3_20372</name>
</gene>
<dbReference type="PANTHER" id="PTHR43475">
    <property type="entry name" value="METHYLTHIORIBOSE-1-PHOSPHATE ISOMERASE"/>
    <property type="match status" value="1"/>
</dbReference>
<feature type="non-terminal residue" evidence="1">
    <location>
        <position position="1"/>
    </location>
</feature>
<dbReference type="GO" id="GO:0019509">
    <property type="term" value="P:L-methionine salvage from methylthioadenosine"/>
    <property type="evidence" value="ECO:0007669"/>
    <property type="project" value="TreeGrafter"/>
</dbReference>
<dbReference type="SUPFAM" id="SSF100950">
    <property type="entry name" value="NagB/RpiA/CoA transferase-like"/>
    <property type="match status" value="1"/>
</dbReference>
<dbReference type="PANTHER" id="PTHR43475:SF2">
    <property type="entry name" value="RIBOSE 1,5-BISPHOSPHATE ISOMERASE"/>
    <property type="match status" value="1"/>
</dbReference>
<proteinExistence type="predicted"/>
<accession>X1N4T5</accession>
<evidence type="ECO:0008006" key="2">
    <source>
        <dbReference type="Google" id="ProtNLM"/>
    </source>
</evidence>
<name>X1N4T5_9ZZZZ</name>
<organism evidence="1">
    <name type="scientific">marine sediment metagenome</name>
    <dbReference type="NCBI Taxonomy" id="412755"/>
    <lineage>
        <taxon>unclassified sequences</taxon>
        <taxon>metagenomes</taxon>
        <taxon>ecological metagenomes</taxon>
    </lineage>
</organism>
<protein>
    <recommendedName>
        <fullName evidence="2">S-methyl-5-thioribose-1-phosphate isomerase</fullName>
    </recommendedName>
</protein>
<dbReference type="InterPro" id="IPR037171">
    <property type="entry name" value="NagB/RpiA_transferase-like"/>
</dbReference>
<dbReference type="Gene3D" id="3.40.50.10470">
    <property type="entry name" value="Translation initiation factor eif-2b, domain 2"/>
    <property type="match status" value="1"/>
</dbReference>
<comment type="caution">
    <text evidence="1">The sequence shown here is derived from an EMBL/GenBank/DDBJ whole genome shotgun (WGS) entry which is preliminary data.</text>
</comment>
<dbReference type="AlphaFoldDB" id="X1N4T5"/>
<sequence length="223" mass="24430">GKATEMELGSIRRFTISRTDEVIKGSLQAIAQIAKYGSELIADSDRIMTHSYSSTVVAVLKEAFTKHRNIEVITTRSGPGRTGERITQELGLYGIPITFIDDAAMGLYVSTVNKVMVGADRVCADGKVVNGIGTYQLALVAESDIIPFYVLCETLKFDPRLRSNGVDLEEKEPSEVVEAERLPLGVKVKNPYFDITPLELITGIVTENGLLMPEEVISYINSN</sequence>